<proteinExistence type="predicted"/>
<dbReference type="Pfam" id="PF08020">
    <property type="entry name" value="DUF1706"/>
    <property type="match status" value="1"/>
</dbReference>
<gene>
    <name evidence="1" type="ORF">LA5096_03499</name>
</gene>
<evidence type="ECO:0000313" key="2">
    <source>
        <dbReference type="Proteomes" id="UP000049983"/>
    </source>
</evidence>
<sequence length="168" mass="19375">MAAKSKQELLSLALKEFEKLCRLLDILPAGLRLELDDEGVSPKDIVAHRAHWIDLFLGWYLDGQEEKTVYFPAEGYKWNETKRYNADLRARQKGMTWTEAVALLERNHNKLLRLIESLSDDQLYSAPMKGANNAWPTGRWAEAAGPSHYRSATKYLRQGIRRFNSKPQ</sequence>
<organism evidence="1 2">
    <name type="scientific">Roseibium album</name>
    <dbReference type="NCBI Taxonomy" id="311410"/>
    <lineage>
        <taxon>Bacteria</taxon>
        <taxon>Pseudomonadati</taxon>
        <taxon>Pseudomonadota</taxon>
        <taxon>Alphaproteobacteria</taxon>
        <taxon>Hyphomicrobiales</taxon>
        <taxon>Stappiaceae</taxon>
        <taxon>Roseibium</taxon>
    </lineage>
</organism>
<dbReference type="Proteomes" id="UP000049983">
    <property type="component" value="Unassembled WGS sequence"/>
</dbReference>
<dbReference type="SUPFAM" id="SSF109854">
    <property type="entry name" value="DinB/YfiT-like putative metalloenzymes"/>
    <property type="match status" value="1"/>
</dbReference>
<dbReference type="OrthoDB" id="5347938at2"/>
<keyword evidence="2" id="KW-1185">Reference proteome</keyword>
<dbReference type="InterPro" id="IPR034660">
    <property type="entry name" value="DinB/YfiT-like"/>
</dbReference>
<dbReference type="PANTHER" id="PTHR40658">
    <property type="match status" value="1"/>
</dbReference>
<dbReference type="PANTHER" id="PTHR40658:SF4">
    <property type="entry name" value="HYPOTHETICAL CYTOSOLIC PROTEIN"/>
    <property type="match status" value="1"/>
</dbReference>
<accession>A0A0M6ZF29</accession>
<evidence type="ECO:0008006" key="3">
    <source>
        <dbReference type="Google" id="ProtNLM"/>
    </source>
</evidence>
<protein>
    <recommendedName>
        <fullName evidence="3">DfsB family protein</fullName>
    </recommendedName>
</protein>
<dbReference type="EMBL" id="CXWC01000011">
    <property type="protein sequence ID" value="CTQ73037.1"/>
    <property type="molecule type" value="Genomic_DNA"/>
</dbReference>
<reference evidence="2" key="1">
    <citation type="submission" date="2015-07" db="EMBL/GenBank/DDBJ databases">
        <authorList>
            <person name="Rodrigo-Torres Lidia"/>
            <person name="Arahal R.David."/>
        </authorList>
    </citation>
    <scope>NUCLEOTIDE SEQUENCE [LARGE SCALE GENOMIC DNA]</scope>
    <source>
        <strain evidence="2">CECT 5096</strain>
    </source>
</reference>
<dbReference type="InterPro" id="IPR012550">
    <property type="entry name" value="DUF1706"/>
</dbReference>
<dbReference type="GeneID" id="97670840"/>
<name>A0A0M6ZF29_9HYPH</name>
<dbReference type="Gene3D" id="1.20.120.450">
    <property type="entry name" value="dinb family like domain"/>
    <property type="match status" value="1"/>
</dbReference>
<dbReference type="RefSeq" id="WP_055112633.1">
    <property type="nucleotide sequence ID" value="NZ_CXWA01000006.1"/>
</dbReference>
<dbReference type="AlphaFoldDB" id="A0A0M6ZF29"/>
<evidence type="ECO:0000313" key="1">
    <source>
        <dbReference type="EMBL" id="CTQ73037.1"/>
    </source>
</evidence>